<reference evidence="5 6" key="1">
    <citation type="submission" date="2018-02" db="EMBL/GenBank/DDBJ databases">
        <title>Genomic Encyclopedia of Archaeal and Bacterial Type Strains, Phase II (KMG-II): from individual species to whole genera.</title>
        <authorList>
            <person name="Goeker M."/>
        </authorList>
    </citation>
    <scope>NUCLEOTIDE SEQUENCE [LARGE SCALE GENOMIC DNA]</scope>
    <source>
        <strain evidence="5 6">DSM 29526</strain>
    </source>
</reference>
<dbReference type="Pfam" id="PF20736">
    <property type="entry name" value="Glyco_hydro127M"/>
    <property type="match status" value="1"/>
</dbReference>
<dbReference type="PANTHER" id="PTHR31151">
    <property type="entry name" value="PROLINE-TRNA LIGASE (DUF1680)"/>
    <property type="match status" value="1"/>
</dbReference>
<name>A0A2S6I0Q1_9BACT</name>
<evidence type="ECO:0000256" key="1">
    <source>
        <dbReference type="SAM" id="SignalP"/>
    </source>
</evidence>
<proteinExistence type="predicted"/>
<dbReference type="RefSeq" id="WP_170067770.1">
    <property type="nucleotide sequence ID" value="NZ_PTJC01000007.1"/>
</dbReference>
<keyword evidence="1" id="KW-0732">Signal</keyword>
<dbReference type="AlphaFoldDB" id="A0A2S6I0Q1"/>
<dbReference type="InterPro" id="IPR012878">
    <property type="entry name" value="Beta-AFase-like_GH127_cat"/>
</dbReference>
<dbReference type="InterPro" id="IPR008928">
    <property type="entry name" value="6-hairpin_glycosidase_sf"/>
</dbReference>
<evidence type="ECO:0000313" key="6">
    <source>
        <dbReference type="Proteomes" id="UP000237662"/>
    </source>
</evidence>
<keyword evidence="6" id="KW-1185">Reference proteome</keyword>
<comment type="caution">
    <text evidence="5">The sequence shown here is derived from an EMBL/GenBank/DDBJ whole genome shotgun (WGS) entry which is preliminary data.</text>
</comment>
<accession>A0A2S6I0Q1</accession>
<feature type="domain" description="Glycoside hydrolase GH146 substrate-binding" evidence="3">
    <location>
        <begin position="631"/>
        <end position="761"/>
    </location>
</feature>
<dbReference type="EMBL" id="PTJC01000007">
    <property type="protein sequence ID" value="PPK84549.1"/>
    <property type="molecule type" value="Genomic_DNA"/>
</dbReference>
<dbReference type="GO" id="GO:0005975">
    <property type="term" value="P:carbohydrate metabolic process"/>
    <property type="evidence" value="ECO:0007669"/>
    <property type="project" value="InterPro"/>
</dbReference>
<organism evidence="5 6">
    <name type="scientific">Neolewinella xylanilytica</name>
    <dbReference type="NCBI Taxonomy" id="1514080"/>
    <lineage>
        <taxon>Bacteria</taxon>
        <taxon>Pseudomonadati</taxon>
        <taxon>Bacteroidota</taxon>
        <taxon>Saprospiria</taxon>
        <taxon>Saprospirales</taxon>
        <taxon>Lewinellaceae</taxon>
        <taxon>Neolewinella</taxon>
    </lineage>
</organism>
<dbReference type="Pfam" id="PF07944">
    <property type="entry name" value="Beta-AFase-like_GH127_cat"/>
    <property type="match status" value="1"/>
</dbReference>
<protein>
    <recommendedName>
        <fullName evidence="7">DUF1680 family protein</fullName>
    </recommendedName>
</protein>
<evidence type="ECO:0008006" key="7">
    <source>
        <dbReference type="Google" id="ProtNLM"/>
    </source>
</evidence>
<dbReference type="Pfam" id="PF20620">
    <property type="entry name" value="DUF6805"/>
    <property type="match status" value="1"/>
</dbReference>
<dbReference type="Proteomes" id="UP000237662">
    <property type="component" value="Unassembled WGS sequence"/>
</dbReference>
<dbReference type="PANTHER" id="PTHR31151:SF0">
    <property type="entry name" value="PROLINE-TRNA LIGASE (DUF1680)"/>
    <property type="match status" value="1"/>
</dbReference>
<feature type="chain" id="PRO_5015782618" description="DUF1680 family protein" evidence="1">
    <location>
        <begin position="18"/>
        <end position="770"/>
    </location>
</feature>
<evidence type="ECO:0000259" key="2">
    <source>
        <dbReference type="Pfam" id="PF07944"/>
    </source>
</evidence>
<sequence length="770" mass="86438">MYQVILLLVALSASLFAQDRHPVEPFPLHQVKLLDGPFRHATELNEASLLSYDPDRLLARFRIQAGLAPKAEAYGGWEAESLAGHSLGHYLSALSLMHQTTGRDTFRRRAVYIVDELATVQEANGGGYLGAFDNGQRIFEEEIAKGEVRSQGFDLNGIWAPFYTHHKVLAGLRDAYRLLGIERALVVERNFADWIGGIVLPLSNEDMQEVMHCEFGGVQETLADLYADTREQRYLDIARRFHHEAIVDPLARGEDILPGKHGNTQIPKMIASARLYEITGQEADRAPAEFFWDRVVNHHSYVTGGHGNFEYFGAPDALTHRLSDGTTETCNVYNMLKLSRHLFLWEPRAEVADYYERALFNHILSSQHPDDGRVIYNLSLEMGGHKEYQDPEYFTCCVGSGMETHSKYGANIYYHGENELYVSQYIASELDWAERGVTVTQQTTYPEEAATELTLAMDSPRELTLYLRHPAWATAGITLTVNGEPQEAASAPGTFVGLTREWADGDVVKLEMPFSLHLEAMPDDSSRIAVFHGPLVLAADLGPEGDVGAEASDYVPVLMSESRDPAEWLEPVAGAASTFRTVGIGTPREVELRPFYRVHERNYSVYLDLFNDRQWRERQAAYEAERERKRELEAITFDEFQPGEMQPERDHHFTGEDLNQLEDFRGRKARGSERGGWLSFTMAVTPDAPMALVLEYWGGFTGSKTFDILVDGELIATENISGKADGRFIDVRYPLPEALTAGKESVTVKFAPHVGHRAGPFFYARTVKGS</sequence>
<dbReference type="SUPFAM" id="SSF48208">
    <property type="entry name" value="Six-hairpin glycosidases"/>
    <property type="match status" value="1"/>
</dbReference>
<gene>
    <name evidence="5" type="ORF">CLV84_3711</name>
</gene>
<evidence type="ECO:0000259" key="3">
    <source>
        <dbReference type="Pfam" id="PF20620"/>
    </source>
</evidence>
<feature type="domain" description="Non-reducing end beta-L-arabinofuranosidase-like GH127 catalytic" evidence="2">
    <location>
        <begin position="30"/>
        <end position="409"/>
    </location>
</feature>
<dbReference type="InterPro" id="IPR049046">
    <property type="entry name" value="Beta-AFase-like_GH127_middle"/>
</dbReference>
<feature type="domain" description="Non-reducing end beta-L-arabinofuranosidase-like GH127 middle" evidence="4">
    <location>
        <begin position="420"/>
        <end position="513"/>
    </location>
</feature>
<dbReference type="InterPro" id="IPR046544">
    <property type="entry name" value="GH146_SB_dom"/>
</dbReference>
<evidence type="ECO:0000259" key="4">
    <source>
        <dbReference type="Pfam" id="PF20736"/>
    </source>
</evidence>
<feature type="signal peptide" evidence="1">
    <location>
        <begin position="1"/>
        <end position="17"/>
    </location>
</feature>
<evidence type="ECO:0000313" key="5">
    <source>
        <dbReference type="EMBL" id="PPK84549.1"/>
    </source>
</evidence>